<protein>
    <recommendedName>
        <fullName evidence="1">BTB domain-containing protein</fullName>
    </recommendedName>
</protein>
<evidence type="ECO:0000313" key="3">
    <source>
        <dbReference type="Proteomes" id="UP000242287"/>
    </source>
</evidence>
<accession>A0A2A9NLM7</accession>
<organism evidence="2 3">
    <name type="scientific">Amanita thiersii Skay4041</name>
    <dbReference type="NCBI Taxonomy" id="703135"/>
    <lineage>
        <taxon>Eukaryota</taxon>
        <taxon>Fungi</taxon>
        <taxon>Dikarya</taxon>
        <taxon>Basidiomycota</taxon>
        <taxon>Agaricomycotina</taxon>
        <taxon>Agaricomycetes</taxon>
        <taxon>Agaricomycetidae</taxon>
        <taxon>Agaricales</taxon>
        <taxon>Pluteineae</taxon>
        <taxon>Amanitaceae</taxon>
        <taxon>Amanita</taxon>
    </lineage>
</organism>
<dbReference type="Proteomes" id="UP000242287">
    <property type="component" value="Unassembled WGS sequence"/>
</dbReference>
<evidence type="ECO:0000313" key="2">
    <source>
        <dbReference type="EMBL" id="PFH50234.1"/>
    </source>
</evidence>
<feature type="domain" description="BTB" evidence="1">
    <location>
        <begin position="13"/>
        <end position="121"/>
    </location>
</feature>
<dbReference type="Gene3D" id="3.30.710.10">
    <property type="entry name" value="Potassium Channel Kv1.1, Chain A"/>
    <property type="match status" value="2"/>
</dbReference>
<dbReference type="OrthoDB" id="3357985at2759"/>
<proteinExistence type="predicted"/>
<dbReference type="Pfam" id="PF00651">
    <property type="entry name" value="BTB"/>
    <property type="match status" value="1"/>
</dbReference>
<dbReference type="EMBL" id="KZ302008">
    <property type="protein sequence ID" value="PFH50234.1"/>
    <property type="molecule type" value="Genomic_DNA"/>
</dbReference>
<reference evidence="2 3" key="1">
    <citation type="submission" date="2014-02" db="EMBL/GenBank/DDBJ databases">
        <title>Transposable element dynamics among asymbiotic and ectomycorrhizal Amanita fungi.</title>
        <authorList>
            <consortium name="DOE Joint Genome Institute"/>
            <person name="Hess J."/>
            <person name="Skrede I."/>
            <person name="Wolfe B."/>
            <person name="LaButti K."/>
            <person name="Ohm R.A."/>
            <person name="Grigoriev I.V."/>
            <person name="Pringle A."/>
        </authorList>
    </citation>
    <scope>NUCLEOTIDE SEQUENCE [LARGE SCALE GENOMIC DNA]</scope>
    <source>
        <strain evidence="2 3">SKay4041</strain>
    </source>
</reference>
<dbReference type="AlphaFoldDB" id="A0A2A9NLM7"/>
<sequence>MDAKSPFDSTVYADVIICSSDSVNFYVIRSLLCCVSLPLRDMFQLNRGPAIEHNVMKDGLPVIDFAENSETLYLLLTLLYPRGEEPGLDDCSLFWRVGKAAQKYCMDVIEAKLQRLIRSSTLMQSEPLRMYAILVNLGWNEIASLAAQNTLATPLEKLVGVNELREISGADYYTFLEYRLRCSKSAKPENERLIRPSGILPLLYSVDTAPPQVEGLEKSGLPMHSKEPFDSSARADAILRSSDSVDFFVLESILRISSPVFEDTFSANRARNSGIETNDKLPVVPVEERSETLRQLLLLIYPYDDESIIHDVVLFSNVAVAARKYKMSAVEKKLQRQLVGSPLLSKEPLQVYTRAVSLGFKEAAELAAKSMLSQELQDMTYVKGLDHITGMDLHHLLEYRFKCGDAALMVWEMVDKRELFDSEYGRSSYNRTSMNYWTSRRYDTLDKSTAEKLKARPRGSTITEFDDQLVQKIAEIPEMSDRYHDGILRAEAVCKFLKSLQRIAAEVEDEVSKVPLVVDGDTDVELPQAASGTR</sequence>
<feature type="domain" description="BTB" evidence="1">
    <location>
        <begin position="235"/>
        <end position="342"/>
    </location>
</feature>
<name>A0A2A9NLM7_9AGAR</name>
<dbReference type="SMART" id="SM00225">
    <property type="entry name" value="BTB"/>
    <property type="match status" value="2"/>
</dbReference>
<dbReference type="InterPro" id="IPR000210">
    <property type="entry name" value="BTB/POZ_dom"/>
</dbReference>
<dbReference type="InterPro" id="IPR011333">
    <property type="entry name" value="SKP1/BTB/POZ_sf"/>
</dbReference>
<evidence type="ECO:0000259" key="1">
    <source>
        <dbReference type="SMART" id="SM00225"/>
    </source>
</evidence>
<gene>
    <name evidence="2" type="ORF">AMATHDRAFT_4143</name>
</gene>
<keyword evidence="3" id="KW-1185">Reference proteome</keyword>
<dbReference type="STRING" id="703135.A0A2A9NLM7"/>